<feature type="non-terminal residue" evidence="2">
    <location>
        <position position="1"/>
    </location>
</feature>
<keyword evidence="3" id="KW-1185">Reference proteome</keyword>
<evidence type="ECO:0000313" key="2">
    <source>
        <dbReference type="EMBL" id="KAK7607335.1"/>
    </source>
</evidence>
<dbReference type="EMBL" id="JBBPBF010000037">
    <property type="protein sequence ID" value="KAK7607335.1"/>
    <property type="molecule type" value="Genomic_DNA"/>
</dbReference>
<gene>
    <name evidence="2" type="ORF">JOL62DRAFT_599743</name>
</gene>
<evidence type="ECO:0000256" key="1">
    <source>
        <dbReference type="SAM" id="MobiDB-lite"/>
    </source>
</evidence>
<name>A0ABR1MWL7_9PEZI</name>
<evidence type="ECO:0000313" key="3">
    <source>
        <dbReference type="Proteomes" id="UP001367316"/>
    </source>
</evidence>
<accession>A0ABR1MWL7</accession>
<protein>
    <submittedName>
        <fullName evidence="2">Uncharacterized protein</fullName>
    </submittedName>
</protein>
<feature type="compositionally biased region" description="Polar residues" evidence="1">
    <location>
        <begin position="90"/>
        <end position="103"/>
    </location>
</feature>
<sequence>LSLLSPHRTAPSSSSCLSACLPACTLPTRPKNASSLALEHHPEFDPHPYPADLPHHCLFALDAHLSICGKHDSPYAHSPPTRRPAGSVARPSSSPSLCQPQIF</sequence>
<reference evidence="2 3" key="1">
    <citation type="submission" date="2024-04" db="EMBL/GenBank/DDBJ databases">
        <title>Phyllosticta paracitricarpa is synonymous to the EU quarantine fungus P. citricarpa based on phylogenomic analyses.</title>
        <authorList>
            <consortium name="Lawrence Berkeley National Laboratory"/>
            <person name="Van ingen-buijs V.A."/>
            <person name="Van westerhoven A.C."/>
            <person name="Haridas S."/>
            <person name="Skiadas P."/>
            <person name="Martin F."/>
            <person name="Groenewald J.Z."/>
            <person name="Crous P.W."/>
            <person name="Seidl M.F."/>
        </authorList>
    </citation>
    <scope>NUCLEOTIDE SEQUENCE [LARGE SCALE GENOMIC DNA]</scope>
    <source>
        <strain evidence="2 3">CBS 141358</strain>
    </source>
</reference>
<dbReference type="Proteomes" id="UP001367316">
    <property type="component" value="Unassembled WGS sequence"/>
</dbReference>
<proteinExistence type="predicted"/>
<feature type="region of interest" description="Disordered" evidence="1">
    <location>
        <begin position="75"/>
        <end position="103"/>
    </location>
</feature>
<organism evidence="2 3">
    <name type="scientific">Phyllosticta paracitricarpa</name>
    <dbReference type="NCBI Taxonomy" id="2016321"/>
    <lineage>
        <taxon>Eukaryota</taxon>
        <taxon>Fungi</taxon>
        <taxon>Dikarya</taxon>
        <taxon>Ascomycota</taxon>
        <taxon>Pezizomycotina</taxon>
        <taxon>Dothideomycetes</taxon>
        <taxon>Dothideomycetes incertae sedis</taxon>
        <taxon>Botryosphaeriales</taxon>
        <taxon>Phyllostictaceae</taxon>
        <taxon>Phyllosticta</taxon>
    </lineage>
</organism>
<comment type="caution">
    <text evidence="2">The sequence shown here is derived from an EMBL/GenBank/DDBJ whole genome shotgun (WGS) entry which is preliminary data.</text>
</comment>